<dbReference type="Gene3D" id="1.10.510.10">
    <property type="entry name" value="Transferase(Phosphotransferase) domain 1"/>
    <property type="match status" value="1"/>
</dbReference>
<keyword evidence="7" id="KW-1185">Reference proteome</keyword>
<evidence type="ECO:0000313" key="7">
    <source>
        <dbReference type="Proteomes" id="UP000280834"/>
    </source>
</evidence>
<organism evidence="6 7">
    <name type="scientific">Brugia timori</name>
    <dbReference type="NCBI Taxonomy" id="42155"/>
    <lineage>
        <taxon>Eukaryota</taxon>
        <taxon>Metazoa</taxon>
        <taxon>Ecdysozoa</taxon>
        <taxon>Nematoda</taxon>
        <taxon>Chromadorea</taxon>
        <taxon>Rhabditida</taxon>
        <taxon>Spirurina</taxon>
        <taxon>Spiruromorpha</taxon>
        <taxon>Filarioidea</taxon>
        <taxon>Onchocercidae</taxon>
        <taxon>Brugia</taxon>
    </lineage>
</organism>
<sequence>MGAIIYQMLTGKHAFHDICEYLIYRRVMNATYKIPDNFPEVAASIVRKFLVVKVRDRLGSVESGGAEAVRKEPFFNDIQWDRITEIEVPQVQFSSEEC</sequence>
<evidence type="ECO:0000256" key="1">
    <source>
        <dbReference type="ARBA" id="ARBA00022527"/>
    </source>
</evidence>
<dbReference type="GO" id="GO:0005524">
    <property type="term" value="F:ATP binding"/>
    <property type="evidence" value="ECO:0007669"/>
    <property type="project" value="UniProtKB-KW"/>
</dbReference>
<dbReference type="GO" id="GO:0004674">
    <property type="term" value="F:protein serine/threonine kinase activity"/>
    <property type="evidence" value="ECO:0007669"/>
    <property type="project" value="UniProtKB-KW"/>
</dbReference>
<proteinExistence type="predicted"/>
<accession>A0A3P7XY50</accession>
<name>A0A3P7XY50_9BILA</name>
<dbReference type="AlphaFoldDB" id="A0A3P7XY50"/>
<dbReference type="Proteomes" id="UP000280834">
    <property type="component" value="Unassembled WGS sequence"/>
</dbReference>
<dbReference type="EMBL" id="UZAG01017388">
    <property type="protein sequence ID" value="VDO34468.1"/>
    <property type="molecule type" value="Genomic_DNA"/>
</dbReference>
<evidence type="ECO:0008006" key="8">
    <source>
        <dbReference type="Google" id="ProtNLM"/>
    </source>
</evidence>
<reference evidence="6 7" key="1">
    <citation type="submission" date="2018-11" db="EMBL/GenBank/DDBJ databases">
        <authorList>
            <consortium name="Pathogen Informatics"/>
        </authorList>
    </citation>
    <scope>NUCLEOTIDE SEQUENCE [LARGE SCALE GENOMIC DNA]</scope>
</reference>
<protein>
    <recommendedName>
        <fullName evidence="8">AGC-kinase C-terminal domain-containing protein</fullName>
    </recommendedName>
</protein>
<gene>
    <name evidence="6" type="ORF">BTMF_LOCUS10145</name>
</gene>
<keyword evidence="2" id="KW-0808">Transferase</keyword>
<evidence type="ECO:0000313" key="6">
    <source>
        <dbReference type="EMBL" id="VDO34468.1"/>
    </source>
</evidence>
<dbReference type="SUPFAM" id="SSF56112">
    <property type="entry name" value="Protein kinase-like (PK-like)"/>
    <property type="match status" value="1"/>
</dbReference>
<dbReference type="PANTHER" id="PTHR24351">
    <property type="entry name" value="RIBOSOMAL PROTEIN S6 KINASE"/>
    <property type="match status" value="1"/>
</dbReference>
<evidence type="ECO:0000256" key="2">
    <source>
        <dbReference type="ARBA" id="ARBA00022679"/>
    </source>
</evidence>
<keyword evidence="4" id="KW-0418">Kinase</keyword>
<keyword evidence="3" id="KW-0547">Nucleotide-binding</keyword>
<dbReference type="InterPro" id="IPR011009">
    <property type="entry name" value="Kinase-like_dom_sf"/>
</dbReference>
<evidence type="ECO:0000256" key="3">
    <source>
        <dbReference type="ARBA" id="ARBA00022741"/>
    </source>
</evidence>
<evidence type="ECO:0000256" key="4">
    <source>
        <dbReference type="ARBA" id="ARBA00022777"/>
    </source>
</evidence>
<evidence type="ECO:0000256" key="5">
    <source>
        <dbReference type="ARBA" id="ARBA00022840"/>
    </source>
</evidence>
<keyword evidence="5" id="KW-0067">ATP-binding</keyword>
<keyword evidence="1" id="KW-0723">Serine/threonine-protein kinase</keyword>